<name>A0ABM1S9X0_LIMPO</name>
<keyword evidence="5 12" id="KW-0812">Transmembrane</keyword>
<evidence type="ECO:0000256" key="1">
    <source>
        <dbReference type="ARBA" id="ARBA00004141"/>
    </source>
</evidence>
<keyword evidence="6 13" id="KW-1133">Transmembrane helix</keyword>
<organism evidence="14 15">
    <name type="scientific">Limulus polyphemus</name>
    <name type="common">Atlantic horseshoe crab</name>
    <dbReference type="NCBI Taxonomy" id="6850"/>
    <lineage>
        <taxon>Eukaryota</taxon>
        <taxon>Metazoa</taxon>
        <taxon>Ecdysozoa</taxon>
        <taxon>Arthropoda</taxon>
        <taxon>Chelicerata</taxon>
        <taxon>Merostomata</taxon>
        <taxon>Xiphosura</taxon>
        <taxon>Limulidae</taxon>
        <taxon>Limulus</taxon>
    </lineage>
</organism>
<keyword evidence="7" id="KW-0915">Sodium</keyword>
<keyword evidence="4 12" id="KW-0894">Sodium channel</keyword>
<gene>
    <name evidence="15" type="primary">LOC106458489</name>
</gene>
<dbReference type="PRINTS" id="PR01078">
    <property type="entry name" value="AMINACHANNEL"/>
</dbReference>
<comment type="similarity">
    <text evidence="2 12">Belongs to the amiloride-sensitive sodium channel (TC 1.A.6) family.</text>
</comment>
<evidence type="ECO:0000256" key="5">
    <source>
        <dbReference type="ARBA" id="ARBA00022692"/>
    </source>
</evidence>
<dbReference type="InterPro" id="IPR001873">
    <property type="entry name" value="ENaC"/>
</dbReference>
<keyword evidence="10 12" id="KW-0739">Sodium transport</keyword>
<evidence type="ECO:0000256" key="11">
    <source>
        <dbReference type="ARBA" id="ARBA00023303"/>
    </source>
</evidence>
<feature type="transmembrane region" description="Helical" evidence="13">
    <location>
        <begin position="45"/>
        <end position="72"/>
    </location>
</feature>
<evidence type="ECO:0000256" key="6">
    <source>
        <dbReference type="ARBA" id="ARBA00022989"/>
    </source>
</evidence>
<evidence type="ECO:0000256" key="8">
    <source>
        <dbReference type="ARBA" id="ARBA00023065"/>
    </source>
</evidence>
<dbReference type="Proteomes" id="UP000694941">
    <property type="component" value="Unplaced"/>
</dbReference>
<evidence type="ECO:0000256" key="2">
    <source>
        <dbReference type="ARBA" id="ARBA00007193"/>
    </source>
</evidence>
<keyword evidence="11 12" id="KW-0407">Ion channel</keyword>
<dbReference type="Gene3D" id="2.60.470.10">
    <property type="entry name" value="Acid-sensing ion channels like domains"/>
    <property type="match status" value="1"/>
</dbReference>
<sequence>MGSPNQKPEVEAFETLGRLCEAFAYRSSAHGIPRIVTAKGVFRKLMWLCVFVIAVSGFGYHSIVLITTYLSYPRLTTTDEVHATEIEFPSVTVCNVNSLKKEYFEKLFPVSDSSFPSQLHPSPIPSESNIVKPIVNKDMDNLVFKQAAAFKSDTYTTDDETVVTPNICLNDSIDDFISKSRTMDLSDMWMNLVANKETLSKYGHRANDLIVQCTYNSRNCFNGSFSIVNIETTPSPRFGLCHTISVRKEQMRRLKKTGSTFGLRLTLNIERDDYMDQIVPEYGARLLVHAFGTIPSLQQGGIILRPGIKSYVSIKMYCQALCQEAELLQMCGCLGEISREVNCRRQFFRKSAMGNTKCFTLCKPACQDIRYDMTVSQSDWPSLPHQAEVLRRWPNLNWKLANHVITHTPEDPLSLQQEEFQYHNHKFVFDVDSIRRNLLRVHIYLQEMNYFRVKDEPGYTLPQLFADLGGCLGLYIGVSAITIVEILEHFTSIIKFLYVRRNRAAVMNHELSPSKIFSSPITKPKFRNISIQVTDANGSKGRNGVRQKSPLQQIQQKFTLRRSM</sequence>
<evidence type="ECO:0000313" key="15">
    <source>
        <dbReference type="RefSeq" id="XP_022240425.1"/>
    </source>
</evidence>
<accession>A0ABM1S9X0</accession>
<dbReference type="RefSeq" id="XP_022240425.1">
    <property type="nucleotide sequence ID" value="XM_022384717.1"/>
</dbReference>
<dbReference type="PANTHER" id="PTHR11690">
    <property type="entry name" value="AMILORIDE-SENSITIVE SODIUM CHANNEL-RELATED"/>
    <property type="match status" value="1"/>
</dbReference>
<evidence type="ECO:0000256" key="12">
    <source>
        <dbReference type="RuleBase" id="RU000679"/>
    </source>
</evidence>
<dbReference type="Pfam" id="PF00858">
    <property type="entry name" value="ASC"/>
    <property type="match status" value="2"/>
</dbReference>
<protein>
    <submittedName>
        <fullName evidence="15">FMRFamide-activated amiloride-sensitive sodium channel-like</fullName>
    </submittedName>
</protein>
<reference evidence="15" key="1">
    <citation type="submission" date="2025-08" db="UniProtKB">
        <authorList>
            <consortium name="RefSeq"/>
        </authorList>
    </citation>
    <scope>IDENTIFICATION</scope>
    <source>
        <tissue evidence="15">Muscle</tissue>
    </source>
</reference>
<evidence type="ECO:0000256" key="3">
    <source>
        <dbReference type="ARBA" id="ARBA00022448"/>
    </source>
</evidence>
<keyword evidence="14" id="KW-1185">Reference proteome</keyword>
<dbReference type="PANTHER" id="PTHR11690:SF248">
    <property type="entry name" value="PICKPOCKET 17, ISOFORM A"/>
    <property type="match status" value="1"/>
</dbReference>
<keyword evidence="8 12" id="KW-0406">Ion transport</keyword>
<evidence type="ECO:0000313" key="14">
    <source>
        <dbReference type="Proteomes" id="UP000694941"/>
    </source>
</evidence>
<evidence type="ECO:0000256" key="13">
    <source>
        <dbReference type="SAM" id="Phobius"/>
    </source>
</evidence>
<evidence type="ECO:0000256" key="4">
    <source>
        <dbReference type="ARBA" id="ARBA00022461"/>
    </source>
</evidence>
<dbReference type="GeneID" id="106458489"/>
<keyword evidence="9 13" id="KW-0472">Membrane</keyword>
<comment type="subcellular location">
    <subcellularLocation>
        <location evidence="1">Membrane</location>
        <topology evidence="1">Multi-pass membrane protein</topology>
    </subcellularLocation>
</comment>
<evidence type="ECO:0000256" key="7">
    <source>
        <dbReference type="ARBA" id="ARBA00023053"/>
    </source>
</evidence>
<evidence type="ECO:0000256" key="10">
    <source>
        <dbReference type="ARBA" id="ARBA00023201"/>
    </source>
</evidence>
<proteinExistence type="inferred from homology"/>
<keyword evidence="3 12" id="KW-0813">Transport</keyword>
<evidence type="ECO:0000256" key="9">
    <source>
        <dbReference type="ARBA" id="ARBA00023136"/>
    </source>
</evidence>